<accession>A0A7R9BKH0</accession>
<evidence type="ECO:0000313" key="4">
    <source>
        <dbReference type="Proteomes" id="UP000678499"/>
    </source>
</evidence>
<feature type="transmembrane region" description="Helical" evidence="2">
    <location>
        <begin position="52"/>
        <end position="77"/>
    </location>
</feature>
<dbReference type="EMBL" id="CAJPEX010000702">
    <property type="protein sequence ID" value="CAG0916903.1"/>
    <property type="molecule type" value="Genomic_DNA"/>
</dbReference>
<keyword evidence="2" id="KW-1133">Transmembrane helix</keyword>
<gene>
    <name evidence="3" type="ORF">NMOB1V02_LOCUS4501</name>
</gene>
<evidence type="ECO:0000256" key="1">
    <source>
        <dbReference type="SAM" id="Coils"/>
    </source>
</evidence>
<keyword evidence="4" id="KW-1185">Reference proteome</keyword>
<name>A0A7R9BKH0_9CRUS</name>
<keyword evidence="2" id="KW-0812">Transmembrane</keyword>
<evidence type="ECO:0000313" key="3">
    <source>
        <dbReference type="EMBL" id="CAD7276751.1"/>
    </source>
</evidence>
<organism evidence="3">
    <name type="scientific">Notodromas monacha</name>
    <dbReference type="NCBI Taxonomy" id="399045"/>
    <lineage>
        <taxon>Eukaryota</taxon>
        <taxon>Metazoa</taxon>
        <taxon>Ecdysozoa</taxon>
        <taxon>Arthropoda</taxon>
        <taxon>Crustacea</taxon>
        <taxon>Oligostraca</taxon>
        <taxon>Ostracoda</taxon>
        <taxon>Podocopa</taxon>
        <taxon>Podocopida</taxon>
        <taxon>Cypridocopina</taxon>
        <taxon>Cypridoidea</taxon>
        <taxon>Cyprididae</taxon>
        <taxon>Notodromas</taxon>
    </lineage>
</organism>
<sequence length="209" mass="24122">MVMDSGNAPESLYSYDRKSWENVGNRVWVFRDEDDEDNSTQFRRTSFTDHPAIWGLLLAMGVMVLLGIATSVIISIVTKVRERKAAAEHEKQLKIRRQEVRDLREQLAKLLENDPEFQQALGVHKRAALMRSSSAEAATLIDAVAHRRSWEDTGEDHSKTMSYSERRQMIKYIRKNRREIVKELKFNLQANQTHAFSTRDSVSPGFILT</sequence>
<reference evidence="3" key="1">
    <citation type="submission" date="2020-11" db="EMBL/GenBank/DDBJ databases">
        <authorList>
            <person name="Tran Van P."/>
        </authorList>
    </citation>
    <scope>NUCLEOTIDE SEQUENCE</scope>
</reference>
<dbReference type="EMBL" id="OA882739">
    <property type="protein sequence ID" value="CAD7276751.1"/>
    <property type="molecule type" value="Genomic_DNA"/>
</dbReference>
<proteinExistence type="predicted"/>
<dbReference type="Proteomes" id="UP000678499">
    <property type="component" value="Unassembled WGS sequence"/>
</dbReference>
<protein>
    <submittedName>
        <fullName evidence="3">Uncharacterized protein</fullName>
    </submittedName>
</protein>
<feature type="coiled-coil region" evidence="1">
    <location>
        <begin position="86"/>
        <end position="113"/>
    </location>
</feature>
<dbReference type="AlphaFoldDB" id="A0A7R9BKH0"/>
<keyword evidence="1" id="KW-0175">Coiled coil</keyword>
<evidence type="ECO:0000256" key="2">
    <source>
        <dbReference type="SAM" id="Phobius"/>
    </source>
</evidence>
<keyword evidence="2" id="KW-0472">Membrane</keyword>